<evidence type="ECO:0000256" key="5">
    <source>
        <dbReference type="ARBA" id="ARBA00022692"/>
    </source>
</evidence>
<dbReference type="EMBL" id="JAOTOJ010000008">
    <property type="protein sequence ID" value="KAK9397299.1"/>
    <property type="molecule type" value="Genomic_DNA"/>
</dbReference>
<feature type="transmembrane region" description="Helical" evidence="13">
    <location>
        <begin position="269"/>
        <end position="288"/>
    </location>
</feature>
<dbReference type="InterPro" id="IPR000725">
    <property type="entry name" value="Olfact_rcpt"/>
</dbReference>
<feature type="transmembrane region" description="Helical" evidence="13">
    <location>
        <begin position="189"/>
        <end position="213"/>
    </location>
</feature>
<keyword evidence="7 13" id="KW-1133">Transmembrane helix</keyword>
<dbReference type="CDD" id="cd15227">
    <property type="entry name" value="7tmA_OR14-like"/>
    <property type="match status" value="1"/>
</dbReference>
<protein>
    <recommendedName>
        <fullName evidence="13">Olfactory receptor</fullName>
    </recommendedName>
</protein>
<dbReference type="PROSITE" id="PS50262">
    <property type="entry name" value="G_PROTEIN_RECEP_F1_2"/>
    <property type="match status" value="1"/>
</dbReference>
<keyword evidence="10 12" id="KW-0675">Receptor</keyword>
<dbReference type="PRINTS" id="PR00245">
    <property type="entry name" value="OLFACTORYR"/>
</dbReference>
<dbReference type="GO" id="GO:0004930">
    <property type="term" value="F:G protein-coupled receptor activity"/>
    <property type="evidence" value="ECO:0007669"/>
    <property type="project" value="UniProtKB-KW"/>
</dbReference>
<dbReference type="GO" id="GO:0005886">
    <property type="term" value="C:plasma membrane"/>
    <property type="evidence" value="ECO:0007669"/>
    <property type="project" value="UniProtKB-SubCell"/>
</dbReference>
<dbReference type="Gene3D" id="1.20.1070.10">
    <property type="entry name" value="Rhodopsin 7-helix transmembrane proteins"/>
    <property type="match status" value="1"/>
</dbReference>
<keyword evidence="3 13" id="KW-1003">Cell membrane</keyword>
<accession>A0AAW1B5U4</accession>
<evidence type="ECO:0000256" key="2">
    <source>
        <dbReference type="ARBA" id="ARBA00004651"/>
    </source>
</evidence>
<feature type="domain" description="G-protein coupled receptors family 1 profile" evidence="14">
    <location>
        <begin position="39"/>
        <end position="287"/>
    </location>
</feature>
<evidence type="ECO:0000256" key="9">
    <source>
        <dbReference type="ARBA" id="ARBA00023136"/>
    </source>
</evidence>
<dbReference type="Pfam" id="PF13853">
    <property type="entry name" value="7tm_4"/>
    <property type="match status" value="1"/>
</dbReference>
<dbReference type="Proteomes" id="UP001474421">
    <property type="component" value="Unassembled WGS sequence"/>
</dbReference>
<comment type="function">
    <text evidence="1">Odorant receptor.</text>
</comment>
<evidence type="ECO:0000259" key="14">
    <source>
        <dbReference type="PROSITE" id="PS50262"/>
    </source>
</evidence>
<comment type="similarity">
    <text evidence="12">Belongs to the G-protein coupled receptor 1 family.</text>
</comment>
<reference evidence="15 16" key="1">
    <citation type="journal article" date="2024" name="Proc. Natl. Acad. Sci. U.S.A.">
        <title>The genetic regulatory architecture and epigenomic basis for age-related changes in rattlesnake venom.</title>
        <authorList>
            <person name="Hogan M.P."/>
            <person name="Holding M.L."/>
            <person name="Nystrom G.S."/>
            <person name="Colston T.J."/>
            <person name="Bartlett D.A."/>
            <person name="Mason A.J."/>
            <person name="Ellsworth S.A."/>
            <person name="Rautsaw R.M."/>
            <person name="Lawrence K.C."/>
            <person name="Strickland J.L."/>
            <person name="He B."/>
            <person name="Fraser P."/>
            <person name="Margres M.J."/>
            <person name="Gilbert D.M."/>
            <person name="Gibbs H.L."/>
            <person name="Parkinson C.L."/>
            <person name="Rokyta D.R."/>
        </authorList>
    </citation>
    <scope>NUCLEOTIDE SEQUENCE [LARGE SCALE GENOMIC DNA]</scope>
    <source>
        <strain evidence="15">DRR0105</strain>
    </source>
</reference>
<dbReference type="SUPFAM" id="SSF81321">
    <property type="entry name" value="Family A G protein-coupled receptor-like"/>
    <property type="match status" value="1"/>
</dbReference>
<keyword evidence="9 13" id="KW-0472">Membrane</keyword>
<evidence type="ECO:0000256" key="6">
    <source>
        <dbReference type="ARBA" id="ARBA00022725"/>
    </source>
</evidence>
<organism evidence="15 16">
    <name type="scientific">Crotalus adamanteus</name>
    <name type="common">Eastern diamondback rattlesnake</name>
    <dbReference type="NCBI Taxonomy" id="8729"/>
    <lineage>
        <taxon>Eukaryota</taxon>
        <taxon>Metazoa</taxon>
        <taxon>Chordata</taxon>
        <taxon>Craniata</taxon>
        <taxon>Vertebrata</taxon>
        <taxon>Euteleostomi</taxon>
        <taxon>Lepidosauria</taxon>
        <taxon>Squamata</taxon>
        <taxon>Bifurcata</taxon>
        <taxon>Unidentata</taxon>
        <taxon>Episquamata</taxon>
        <taxon>Toxicofera</taxon>
        <taxon>Serpentes</taxon>
        <taxon>Colubroidea</taxon>
        <taxon>Viperidae</taxon>
        <taxon>Crotalinae</taxon>
        <taxon>Crotalus</taxon>
    </lineage>
</organism>
<evidence type="ECO:0000256" key="13">
    <source>
        <dbReference type="RuleBase" id="RU363047"/>
    </source>
</evidence>
<dbReference type="PRINTS" id="PR00237">
    <property type="entry name" value="GPCRRHODOPSN"/>
</dbReference>
<evidence type="ECO:0000256" key="3">
    <source>
        <dbReference type="ARBA" id="ARBA00022475"/>
    </source>
</evidence>
<dbReference type="GO" id="GO:0004984">
    <property type="term" value="F:olfactory receptor activity"/>
    <property type="evidence" value="ECO:0007669"/>
    <property type="project" value="InterPro"/>
</dbReference>
<evidence type="ECO:0000256" key="8">
    <source>
        <dbReference type="ARBA" id="ARBA00023040"/>
    </source>
</evidence>
<dbReference type="FunFam" id="1.20.1070.10:FF:000037">
    <property type="entry name" value="Olfactory receptor"/>
    <property type="match status" value="1"/>
</dbReference>
<evidence type="ECO:0000256" key="1">
    <source>
        <dbReference type="ARBA" id="ARBA00002936"/>
    </source>
</evidence>
<keyword evidence="16" id="KW-1185">Reference proteome</keyword>
<gene>
    <name evidence="15" type="ORF">NXF25_020660</name>
</gene>
<evidence type="ECO:0000256" key="12">
    <source>
        <dbReference type="RuleBase" id="RU000688"/>
    </source>
</evidence>
<dbReference type="PANTHER" id="PTHR26452">
    <property type="entry name" value="OLFACTORY RECEPTOR"/>
    <property type="match status" value="1"/>
</dbReference>
<evidence type="ECO:0000313" key="15">
    <source>
        <dbReference type="EMBL" id="KAK9397299.1"/>
    </source>
</evidence>
<evidence type="ECO:0000256" key="7">
    <source>
        <dbReference type="ARBA" id="ARBA00022989"/>
    </source>
</evidence>
<evidence type="ECO:0000256" key="4">
    <source>
        <dbReference type="ARBA" id="ARBA00022606"/>
    </source>
</evidence>
<feature type="transmembrane region" description="Helical" evidence="13">
    <location>
        <begin position="139"/>
        <end position="160"/>
    </location>
</feature>
<keyword evidence="4 13" id="KW-0716">Sensory transduction</keyword>
<feature type="transmembrane region" description="Helical" evidence="13">
    <location>
        <begin position="96"/>
        <end position="118"/>
    </location>
</feature>
<proteinExistence type="inferred from homology"/>
<keyword evidence="5 12" id="KW-0812">Transmembrane</keyword>
<dbReference type="InterPro" id="IPR017452">
    <property type="entry name" value="GPCR_Rhodpsn_7TM"/>
</dbReference>
<feature type="transmembrane region" description="Helical" evidence="13">
    <location>
        <begin position="58"/>
        <end position="76"/>
    </location>
</feature>
<feature type="transmembrane region" description="Helical" evidence="13">
    <location>
        <begin position="234"/>
        <end position="257"/>
    </location>
</feature>
<keyword evidence="6 13" id="KW-0552">Olfaction</keyword>
<dbReference type="InterPro" id="IPR050516">
    <property type="entry name" value="Olfactory_GPCR"/>
</dbReference>
<feature type="transmembrane region" description="Helical" evidence="13">
    <location>
        <begin position="24"/>
        <end position="51"/>
    </location>
</feature>
<comment type="subcellular location">
    <subcellularLocation>
        <location evidence="2 13">Cell membrane</location>
        <topology evidence="2 13">Multi-pass membrane protein</topology>
    </subcellularLocation>
</comment>
<dbReference type="InterPro" id="IPR000276">
    <property type="entry name" value="GPCR_Rhodpsn"/>
</dbReference>
<name>A0AAW1B5U4_CROAD</name>
<keyword evidence="11 12" id="KW-0807">Transducer</keyword>
<dbReference type="PROSITE" id="PS00237">
    <property type="entry name" value="G_PROTEIN_RECEP_F1_1"/>
    <property type="match status" value="1"/>
</dbReference>
<comment type="caution">
    <text evidence="15">The sequence shown here is derived from an EMBL/GenBank/DDBJ whole genome shotgun (WGS) entry which is preliminary data.</text>
</comment>
<dbReference type="AlphaFoldDB" id="A0AAW1B5U4"/>
<evidence type="ECO:0000256" key="11">
    <source>
        <dbReference type="ARBA" id="ARBA00023224"/>
    </source>
</evidence>
<evidence type="ECO:0000313" key="16">
    <source>
        <dbReference type="Proteomes" id="UP001474421"/>
    </source>
</evidence>
<sequence>MSNESMITYFVFVGFFDVAEWQNFYALVFFLIYISCVMGNLLIMIIVILNIHLHTPMYFFVLNLSVVDLGYITVTIPKVIANSLMRTRVILYSHCAAQIFASVLFAASEFLLLTVMAYDRYVAICHPLQYETLMDPHRCIQMASCAWMVGILTATLHTGATFANTFCSNVINQFFCEIPQLLRLSCSDMYLIEIGAMVLTGSLYLACFVFIVNSYGQIFKAIVRILPVQGRQKAFSTCLPHLIVVSVFFFFGIFAYLRPINRIPSQMDLVAAIAYCVVPPCMNPVIYSMRNTDIKQGMCKLIAWR</sequence>
<evidence type="ECO:0000256" key="10">
    <source>
        <dbReference type="ARBA" id="ARBA00023170"/>
    </source>
</evidence>
<keyword evidence="8 12" id="KW-0297">G-protein coupled receptor</keyword>